<reference evidence="9 10" key="1">
    <citation type="journal article" date="2019" name="Sci. Rep.">
        <title>Comparative genomics of chytrid fungi reveal insights into the obligate biotrophic and pathogenic lifestyle of Synchytrium endobioticum.</title>
        <authorList>
            <person name="van de Vossenberg B.T.L.H."/>
            <person name="Warris S."/>
            <person name="Nguyen H.D.T."/>
            <person name="van Gent-Pelzer M.P.E."/>
            <person name="Joly D.L."/>
            <person name="van de Geest H.C."/>
            <person name="Bonants P.J.M."/>
            <person name="Smith D.S."/>
            <person name="Levesque C.A."/>
            <person name="van der Lee T.A.J."/>
        </authorList>
    </citation>
    <scope>NUCLEOTIDE SEQUENCE [LARGE SCALE GENOMIC DNA]</scope>
    <source>
        <strain evidence="9 10">JEL517</strain>
    </source>
</reference>
<dbReference type="Pfam" id="PF24160">
    <property type="entry name" value="UVB_sens_C"/>
    <property type="match status" value="1"/>
</dbReference>
<proteinExistence type="inferred from homology"/>
<evidence type="ECO:0000313" key="10">
    <source>
        <dbReference type="Proteomes" id="UP000319731"/>
    </source>
</evidence>
<dbReference type="RefSeq" id="XP_031024311.1">
    <property type="nucleotide sequence ID" value="XM_031169665.1"/>
</dbReference>
<dbReference type="Pfam" id="PF04884">
    <property type="entry name" value="UVB_sens_prot"/>
    <property type="match status" value="1"/>
</dbReference>
<organism evidence="9 10">
    <name type="scientific">Synchytrium microbalum</name>
    <dbReference type="NCBI Taxonomy" id="1806994"/>
    <lineage>
        <taxon>Eukaryota</taxon>
        <taxon>Fungi</taxon>
        <taxon>Fungi incertae sedis</taxon>
        <taxon>Chytridiomycota</taxon>
        <taxon>Chytridiomycota incertae sedis</taxon>
        <taxon>Chytridiomycetes</taxon>
        <taxon>Synchytriales</taxon>
        <taxon>Synchytriaceae</taxon>
        <taxon>Synchytrium</taxon>
    </lineage>
</organism>
<dbReference type="PANTHER" id="PTHR12770">
    <property type="entry name" value="RUS1 FAMILY PROTEIN C16ORF58"/>
    <property type="match status" value="1"/>
</dbReference>
<dbReference type="InterPro" id="IPR055412">
    <property type="entry name" value="UVB_sens_C"/>
</dbReference>
<evidence type="ECO:0008006" key="11">
    <source>
        <dbReference type="Google" id="ProtNLM"/>
    </source>
</evidence>
<comment type="similarity">
    <text evidence="2">Belongs to the RUS1 family.</text>
</comment>
<evidence type="ECO:0000256" key="4">
    <source>
        <dbReference type="ARBA" id="ARBA00022989"/>
    </source>
</evidence>
<keyword evidence="5 6" id="KW-0472">Membrane</keyword>
<dbReference type="PANTHER" id="PTHR12770:SF31">
    <property type="entry name" value="RUS FAMILY MEMBER 1"/>
    <property type="match status" value="1"/>
</dbReference>
<gene>
    <name evidence="9" type="ORF">SmJEL517_g03737</name>
</gene>
<comment type="caution">
    <text evidence="9">The sequence shown here is derived from an EMBL/GenBank/DDBJ whole genome shotgun (WGS) entry which is preliminary data.</text>
</comment>
<evidence type="ECO:0000256" key="2">
    <source>
        <dbReference type="ARBA" id="ARBA00007558"/>
    </source>
</evidence>
<dbReference type="AlphaFoldDB" id="A0A507C2M4"/>
<evidence type="ECO:0000259" key="7">
    <source>
        <dbReference type="Pfam" id="PF04884"/>
    </source>
</evidence>
<evidence type="ECO:0000256" key="5">
    <source>
        <dbReference type="ARBA" id="ARBA00023136"/>
    </source>
</evidence>
<evidence type="ECO:0000259" key="8">
    <source>
        <dbReference type="Pfam" id="PF24160"/>
    </source>
</evidence>
<feature type="domain" description="Protein root UVB sensitive/RUS" evidence="7">
    <location>
        <begin position="38"/>
        <end position="272"/>
    </location>
</feature>
<keyword evidence="4 6" id="KW-1133">Transmembrane helix</keyword>
<comment type="subcellular location">
    <subcellularLocation>
        <location evidence="1">Membrane</location>
    </subcellularLocation>
</comment>
<dbReference type="GO" id="GO:0016020">
    <property type="term" value="C:membrane"/>
    <property type="evidence" value="ECO:0007669"/>
    <property type="project" value="UniProtKB-SubCell"/>
</dbReference>
<keyword evidence="10" id="KW-1185">Reference proteome</keyword>
<evidence type="ECO:0000256" key="1">
    <source>
        <dbReference type="ARBA" id="ARBA00004370"/>
    </source>
</evidence>
<sequence length="417" mass="46739">MTKYTESNGSSYHYLNVDPNDGRISVSKEAKDFDQGLIVTFLKEAFLPHKFPTSVSNDYIPYQIFDTSQAFCSSITGLLAQRRTFKRFGVGDALATATSATLQSVSSEVTAHLGKILFTWKFARHLDSDAKQWRYYADILNDGAMLLELGIPTFPKSLTLPLAMTAALLRALCGICGAATRVKLSEHFAKMDNMADLNAKDASQETVVMLCGMLAGMAVVEMVTDESSALWPVFIMFTILHLAFNYLAVKSVVMPTMNRQRFSLVLHHYFNTRTVLSPVECSRIEAIFWKETLPKIEVGARLSLVLRGETTLKSSTHLISVTPHTIIAAVHERATTRDILYAYYICVAAQKDFMEASSIDRRLAATSPKSILTRTIELKRRDFEEFISEAEKKGWELSSEESARTDLDFGNWRGTWD</sequence>
<dbReference type="EMBL" id="QEAO01000021">
    <property type="protein sequence ID" value="TPX33299.1"/>
    <property type="molecule type" value="Genomic_DNA"/>
</dbReference>
<dbReference type="GeneID" id="42004962"/>
<keyword evidence="3 6" id="KW-0812">Transmembrane</keyword>
<dbReference type="InterPro" id="IPR006968">
    <property type="entry name" value="RUS_fam"/>
</dbReference>
<name>A0A507C2M4_9FUNG</name>
<accession>A0A507C2M4</accession>
<feature type="transmembrane region" description="Helical" evidence="6">
    <location>
        <begin position="229"/>
        <end position="249"/>
    </location>
</feature>
<protein>
    <recommendedName>
        <fullName evidence="11">DUF647 domain-containing protein</fullName>
    </recommendedName>
</protein>
<dbReference type="OrthoDB" id="364779at2759"/>
<evidence type="ECO:0000256" key="6">
    <source>
        <dbReference type="SAM" id="Phobius"/>
    </source>
</evidence>
<dbReference type="Proteomes" id="UP000319731">
    <property type="component" value="Unassembled WGS sequence"/>
</dbReference>
<dbReference type="InterPro" id="IPR054549">
    <property type="entry name" value="UVB_sens_RUS_dom"/>
</dbReference>
<evidence type="ECO:0000313" key="9">
    <source>
        <dbReference type="EMBL" id="TPX33299.1"/>
    </source>
</evidence>
<evidence type="ECO:0000256" key="3">
    <source>
        <dbReference type="ARBA" id="ARBA00022692"/>
    </source>
</evidence>
<feature type="domain" description="Root UVB sensitive protein C-terminal" evidence="8">
    <location>
        <begin position="275"/>
        <end position="416"/>
    </location>
</feature>